<name>A0A0E9U340_ANGAN</name>
<dbReference type="AlphaFoldDB" id="A0A0E9U340"/>
<proteinExistence type="predicted"/>
<dbReference type="EMBL" id="GBXM01049214">
    <property type="protein sequence ID" value="JAH59363.1"/>
    <property type="molecule type" value="Transcribed_RNA"/>
</dbReference>
<evidence type="ECO:0000313" key="1">
    <source>
        <dbReference type="EMBL" id="JAH59363.1"/>
    </source>
</evidence>
<sequence length="32" mass="3853">MVITAFIRMIIYTVKAYLMLTPMGFHKWLFIC</sequence>
<reference evidence="1" key="1">
    <citation type="submission" date="2014-11" db="EMBL/GenBank/DDBJ databases">
        <authorList>
            <person name="Amaro Gonzalez C."/>
        </authorList>
    </citation>
    <scope>NUCLEOTIDE SEQUENCE</scope>
</reference>
<reference evidence="1" key="2">
    <citation type="journal article" date="2015" name="Fish Shellfish Immunol.">
        <title>Early steps in the European eel (Anguilla anguilla)-Vibrio vulnificus interaction in the gills: Role of the RtxA13 toxin.</title>
        <authorList>
            <person name="Callol A."/>
            <person name="Pajuelo D."/>
            <person name="Ebbesson L."/>
            <person name="Teles M."/>
            <person name="MacKenzie S."/>
            <person name="Amaro C."/>
        </authorList>
    </citation>
    <scope>NUCLEOTIDE SEQUENCE</scope>
</reference>
<protein>
    <submittedName>
        <fullName evidence="1">Uncharacterized protein</fullName>
    </submittedName>
</protein>
<accession>A0A0E9U340</accession>
<organism evidence="1">
    <name type="scientific">Anguilla anguilla</name>
    <name type="common">European freshwater eel</name>
    <name type="synonym">Muraena anguilla</name>
    <dbReference type="NCBI Taxonomy" id="7936"/>
    <lineage>
        <taxon>Eukaryota</taxon>
        <taxon>Metazoa</taxon>
        <taxon>Chordata</taxon>
        <taxon>Craniata</taxon>
        <taxon>Vertebrata</taxon>
        <taxon>Euteleostomi</taxon>
        <taxon>Actinopterygii</taxon>
        <taxon>Neopterygii</taxon>
        <taxon>Teleostei</taxon>
        <taxon>Anguilliformes</taxon>
        <taxon>Anguillidae</taxon>
        <taxon>Anguilla</taxon>
    </lineage>
</organism>